<evidence type="ECO:0000313" key="3">
    <source>
        <dbReference type="EMBL" id="KAG7489897.1"/>
    </source>
</evidence>
<dbReference type="PANTHER" id="PTHR13284">
    <property type="entry name" value="GH01354P"/>
    <property type="match status" value="1"/>
</dbReference>
<feature type="compositionally biased region" description="Basic and acidic residues" evidence="1">
    <location>
        <begin position="270"/>
        <end position="281"/>
    </location>
</feature>
<dbReference type="FunFam" id="3.30.1330.30:FF:000004">
    <property type="entry name" value="selenocysteine insertion sequence-binding protein 2"/>
    <property type="match status" value="1"/>
</dbReference>
<proteinExistence type="predicted"/>
<dbReference type="PANTHER" id="PTHR13284:SF9">
    <property type="entry name" value="SELENOCYSTEINE INSERTION SEQUENCE-BINDING PROTEIN 2"/>
    <property type="match status" value="1"/>
</dbReference>
<dbReference type="GO" id="GO:0005739">
    <property type="term" value="C:mitochondrion"/>
    <property type="evidence" value="ECO:0007669"/>
    <property type="project" value="TreeGrafter"/>
</dbReference>
<feature type="compositionally biased region" description="Polar residues" evidence="1">
    <location>
        <begin position="172"/>
        <end position="188"/>
    </location>
</feature>
<evidence type="ECO:0000313" key="4">
    <source>
        <dbReference type="Proteomes" id="UP000693946"/>
    </source>
</evidence>
<dbReference type="GO" id="GO:0003730">
    <property type="term" value="F:mRNA 3'-UTR binding"/>
    <property type="evidence" value="ECO:0007669"/>
    <property type="project" value="TreeGrafter"/>
</dbReference>
<dbReference type="Pfam" id="PF01248">
    <property type="entry name" value="Ribosomal_L7Ae"/>
    <property type="match status" value="1"/>
</dbReference>
<feature type="compositionally biased region" description="Basic and acidic residues" evidence="1">
    <location>
        <begin position="189"/>
        <end position="198"/>
    </location>
</feature>
<dbReference type="InterPro" id="IPR004038">
    <property type="entry name" value="Ribosomal_eL8/eL30/eS12/Gad45"/>
</dbReference>
<feature type="region of interest" description="Disordered" evidence="1">
    <location>
        <begin position="1"/>
        <end position="93"/>
    </location>
</feature>
<gene>
    <name evidence="3" type="ORF">JOB18_022973</name>
</gene>
<comment type="caution">
    <text evidence="3">The sequence shown here is derived from an EMBL/GenBank/DDBJ whole genome shotgun (WGS) entry which is preliminary data.</text>
</comment>
<feature type="compositionally biased region" description="Polar residues" evidence="1">
    <location>
        <begin position="150"/>
        <end position="163"/>
    </location>
</feature>
<dbReference type="InterPro" id="IPR040051">
    <property type="entry name" value="SECISBP2"/>
</dbReference>
<reference evidence="3 4" key="1">
    <citation type="journal article" date="2021" name="Sci. Rep.">
        <title>Chromosome anchoring in Senegalese sole (Solea senegalensis) reveals sex-associated markers and genome rearrangements in flatfish.</title>
        <authorList>
            <person name="Guerrero-Cozar I."/>
            <person name="Gomez-Garrido J."/>
            <person name="Berbel C."/>
            <person name="Martinez-Blanch J.F."/>
            <person name="Alioto T."/>
            <person name="Claros M.G."/>
            <person name="Gagnaire P.A."/>
            <person name="Manchado M."/>
        </authorList>
    </citation>
    <scope>NUCLEOTIDE SEQUENCE [LARGE SCALE GENOMIC DNA]</scope>
    <source>
        <strain evidence="3">Sse05_10M</strain>
    </source>
</reference>
<dbReference type="Proteomes" id="UP000693946">
    <property type="component" value="Linkage Group LG5"/>
</dbReference>
<feature type="compositionally biased region" description="Basic and acidic residues" evidence="1">
    <location>
        <begin position="36"/>
        <end position="54"/>
    </location>
</feature>
<dbReference type="EMBL" id="JAGKHQ010000017">
    <property type="protein sequence ID" value="KAG7489897.1"/>
    <property type="molecule type" value="Genomic_DNA"/>
</dbReference>
<protein>
    <recommendedName>
        <fullName evidence="2">Ribosomal protein eL8/eL30/eS12/Gadd45 domain-containing protein</fullName>
    </recommendedName>
</protein>
<feature type="compositionally biased region" description="Basic and acidic residues" evidence="1">
    <location>
        <begin position="444"/>
        <end position="454"/>
    </location>
</feature>
<feature type="region of interest" description="Disordered" evidence="1">
    <location>
        <begin position="331"/>
        <end position="454"/>
    </location>
</feature>
<dbReference type="GO" id="GO:1990904">
    <property type="term" value="C:ribonucleoprotein complex"/>
    <property type="evidence" value="ECO:0007669"/>
    <property type="project" value="TreeGrafter"/>
</dbReference>
<dbReference type="GO" id="GO:0043021">
    <property type="term" value="F:ribonucleoprotein complex binding"/>
    <property type="evidence" value="ECO:0007669"/>
    <property type="project" value="TreeGrafter"/>
</dbReference>
<dbReference type="GO" id="GO:0001514">
    <property type="term" value="P:selenocysteine incorporation"/>
    <property type="evidence" value="ECO:0007669"/>
    <property type="project" value="TreeGrafter"/>
</dbReference>
<accession>A0AAV6QIK8</accession>
<organism evidence="3 4">
    <name type="scientific">Solea senegalensis</name>
    <name type="common">Senegalese sole</name>
    <dbReference type="NCBI Taxonomy" id="28829"/>
    <lineage>
        <taxon>Eukaryota</taxon>
        <taxon>Metazoa</taxon>
        <taxon>Chordata</taxon>
        <taxon>Craniata</taxon>
        <taxon>Vertebrata</taxon>
        <taxon>Euteleostomi</taxon>
        <taxon>Actinopterygii</taxon>
        <taxon>Neopterygii</taxon>
        <taxon>Teleostei</taxon>
        <taxon>Neoteleostei</taxon>
        <taxon>Acanthomorphata</taxon>
        <taxon>Carangaria</taxon>
        <taxon>Pleuronectiformes</taxon>
        <taxon>Pleuronectoidei</taxon>
        <taxon>Soleidae</taxon>
        <taxon>Solea</taxon>
    </lineage>
</organism>
<dbReference type="AlphaFoldDB" id="A0AAV6QIK8"/>
<name>A0AAV6QIK8_SOLSE</name>
<evidence type="ECO:0000259" key="2">
    <source>
        <dbReference type="Pfam" id="PF01248"/>
    </source>
</evidence>
<feature type="domain" description="Ribosomal protein eL8/eL30/eS12/Gadd45" evidence="2">
    <location>
        <begin position="502"/>
        <end position="596"/>
    </location>
</feature>
<feature type="compositionally biased region" description="Basic and acidic residues" evidence="1">
    <location>
        <begin position="369"/>
        <end position="427"/>
    </location>
</feature>
<evidence type="ECO:0000256" key="1">
    <source>
        <dbReference type="SAM" id="MobiDB-lite"/>
    </source>
</evidence>
<feature type="compositionally biased region" description="Polar residues" evidence="1">
    <location>
        <begin position="127"/>
        <end position="140"/>
    </location>
</feature>
<sequence>MEKKNFDSKHQRRPMKASADSPHLILPNPHISEQISTEKHSGPMALRKEGDTVRSHSAGESTDNFLQRERASAPKASKRSTNADRSTKARAQRSCVQFEVKMCDFPELSGASVSPPSAGQKERMSVTRRSPTPQDPQQSCPKPRPPAVSAGQTVVTSWANVASQPAKKQLPQEKTTNHGSSSLQSGETLNRHHDDTTAKKKRRKKKKKSKEGEEEGETLVYQEPPKFEDEDEFPGLMSSSCSANICTQEKQRDRGPQLSTQDKAPVSMETLKKGQKTEKVSGKKSKALVQLDIGNVFAVLEKKQSHKDKAVVLSVGGGLPVVHKLPSSLQKKPEKFAHNPLDSTCPLVKKGKQREVPKVKKPTALKKVILKEREERKQQRLLEERGDTGEGGEERGDTGEGGEERGDTGEGGEERGDTGEGGEERGDANITEEVVSPCEEAEDQTNKEETRSHDSCCVSTVNIHSRRFRDYCSQMLSRDVDDCVVTLLKELVRFQDRLYQKDPMKARMKRRVVMGLREVLKHLRLRKVKCVIISPNCERVQSKGGLDEALYTIIDTCREQEIPFVFALSRKALGRCVNKAVPVSVVGVFNYDGAQDHYHKMIELSSEARGAYDVMVSSLEQKNHAEEAELHISCQAEPCADSTHPEEPEYIKLWRKMLVKEKNQVALDSLCLHKNEDCDKNTEEEES</sequence>
<feature type="compositionally biased region" description="Basic residues" evidence="1">
    <location>
        <begin position="199"/>
        <end position="209"/>
    </location>
</feature>
<feature type="compositionally biased region" description="Polar residues" evidence="1">
    <location>
        <begin position="237"/>
        <end position="248"/>
    </location>
</feature>
<dbReference type="GO" id="GO:0035368">
    <property type="term" value="F:selenocysteine insertion sequence binding"/>
    <property type="evidence" value="ECO:0007669"/>
    <property type="project" value="InterPro"/>
</dbReference>
<feature type="region of interest" description="Disordered" evidence="1">
    <location>
        <begin position="106"/>
        <end position="283"/>
    </location>
</feature>
<keyword evidence="4" id="KW-1185">Reference proteome</keyword>